<evidence type="ECO:0000256" key="1">
    <source>
        <dbReference type="SAM" id="Phobius"/>
    </source>
</evidence>
<keyword evidence="1" id="KW-0812">Transmembrane</keyword>
<evidence type="ECO:0000313" key="2">
    <source>
        <dbReference type="EMBL" id="PWW21888.1"/>
    </source>
</evidence>
<feature type="transmembrane region" description="Helical" evidence="1">
    <location>
        <begin position="59"/>
        <end position="75"/>
    </location>
</feature>
<dbReference type="AlphaFoldDB" id="A0A317QDT9"/>
<feature type="transmembrane region" description="Helical" evidence="1">
    <location>
        <begin position="35"/>
        <end position="52"/>
    </location>
</feature>
<keyword evidence="3" id="KW-1185">Reference proteome</keyword>
<gene>
    <name evidence="2" type="ORF">JD79_01030</name>
</gene>
<dbReference type="Proteomes" id="UP000246661">
    <property type="component" value="Unassembled WGS sequence"/>
</dbReference>
<dbReference type="RefSeq" id="WP_110004637.1">
    <property type="nucleotide sequence ID" value="NZ_QGTX01000001.1"/>
</dbReference>
<feature type="transmembrane region" description="Helical" evidence="1">
    <location>
        <begin position="111"/>
        <end position="131"/>
    </location>
</feature>
<organism evidence="2 3">
    <name type="scientific">Geodermatophilus normandii</name>
    <dbReference type="NCBI Taxonomy" id="1137989"/>
    <lineage>
        <taxon>Bacteria</taxon>
        <taxon>Bacillati</taxon>
        <taxon>Actinomycetota</taxon>
        <taxon>Actinomycetes</taxon>
        <taxon>Geodermatophilales</taxon>
        <taxon>Geodermatophilaceae</taxon>
        <taxon>Geodermatophilus</taxon>
    </lineage>
</organism>
<sequence>MTAKRSGAPAALVAVAAVVVGVLTADGRGWAPLTLTVPAVAVAAAVLVVLALRGVEDLAVGLLVVAVGTATWNGLSVSGLQVAHASLAAAGALLLATAVGRRRQIVVPPWVWVLPGAVLLVGAAAAVWPTGEGYLAQRAQVDLAAVVADTLPPFAVANVLAVVGWVAAAAVLPVAVCLAVPSRPRLAGALADAWALGAVVNATVAVTDELGLTRISAALLPLVDVGGRQAGLGAQPNHLAVAVALTVPVVTWRLLTARSGTARAGWVLAGGLLAAGLVASGSRGGAVGPWPAPG</sequence>
<keyword evidence="1" id="KW-1133">Transmembrane helix</keyword>
<accession>A0A317QDT9</accession>
<protein>
    <submittedName>
        <fullName evidence="2">Uncharacterized protein</fullName>
    </submittedName>
</protein>
<keyword evidence="1" id="KW-0472">Membrane</keyword>
<dbReference type="EMBL" id="QGTX01000001">
    <property type="protein sequence ID" value="PWW21888.1"/>
    <property type="molecule type" value="Genomic_DNA"/>
</dbReference>
<proteinExistence type="predicted"/>
<name>A0A317QDT9_9ACTN</name>
<reference evidence="3" key="1">
    <citation type="submission" date="2018-05" db="EMBL/GenBank/DDBJ databases">
        <authorList>
            <person name="Klenk H.-P."/>
            <person name="Huntemann M."/>
            <person name="Clum A."/>
            <person name="Pillay M."/>
            <person name="Palaniappan K."/>
            <person name="Varghese N."/>
            <person name="Mikhailova N."/>
            <person name="Stamatis D."/>
            <person name="Reddy T."/>
            <person name="Daum C."/>
            <person name="Shapiro N."/>
            <person name="Ivanova N."/>
            <person name="Kyrpides N."/>
            <person name="Woyke T."/>
        </authorList>
    </citation>
    <scope>NUCLEOTIDE SEQUENCE [LARGE SCALE GENOMIC DNA]</scope>
    <source>
        <strain evidence="3">DSM 45417</strain>
    </source>
</reference>
<evidence type="ECO:0000313" key="3">
    <source>
        <dbReference type="Proteomes" id="UP000246661"/>
    </source>
</evidence>
<feature type="transmembrane region" description="Helical" evidence="1">
    <location>
        <begin position="151"/>
        <end position="180"/>
    </location>
</feature>
<feature type="transmembrane region" description="Helical" evidence="1">
    <location>
        <begin position="81"/>
        <end position="99"/>
    </location>
</feature>
<comment type="caution">
    <text evidence="2">The sequence shown here is derived from an EMBL/GenBank/DDBJ whole genome shotgun (WGS) entry which is preliminary data.</text>
</comment>